<dbReference type="Gene3D" id="3.30.70.330">
    <property type="match status" value="2"/>
</dbReference>
<dbReference type="InterPro" id="IPR000504">
    <property type="entry name" value="RRM_dom"/>
</dbReference>
<dbReference type="InterPro" id="IPR012677">
    <property type="entry name" value="Nucleotide-bd_a/b_plait_sf"/>
</dbReference>
<accession>A0A1E5VEV4</accession>
<name>A0A1E5VEV4_9POAL</name>
<evidence type="ECO:0000256" key="1">
    <source>
        <dbReference type="ARBA" id="ARBA00022723"/>
    </source>
</evidence>
<feature type="domain" description="RRM" evidence="7">
    <location>
        <begin position="283"/>
        <end position="359"/>
    </location>
</feature>
<evidence type="ECO:0000256" key="5">
    <source>
        <dbReference type="ARBA" id="ARBA00023125"/>
    </source>
</evidence>
<keyword evidence="9" id="KW-1185">Reference proteome</keyword>
<comment type="caution">
    <text evidence="8">The sequence shown here is derived from an EMBL/GenBank/DDBJ whole genome shotgun (WGS) entry which is preliminary data.</text>
</comment>
<dbReference type="STRING" id="888268.A0A1E5VEV4"/>
<evidence type="ECO:0000313" key="9">
    <source>
        <dbReference type="Proteomes" id="UP000095767"/>
    </source>
</evidence>
<dbReference type="GO" id="GO:0003677">
    <property type="term" value="F:DNA binding"/>
    <property type="evidence" value="ECO:0007669"/>
    <property type="project" value="UniProtKB-KW"/>
</dbReference>
<dbReference type="GO" id="GO:0003723">
    <property type="term" value="F:RNA binding"/>
    <property type="evidence" value="ECO:0007669"/>
    <property type="project" value="UniProtKB-UniRule"/>
</dbReference>
<evidence type="ECO:0000313" key="8">
    <source>
        <dbReference type="EMBL" id="OEL23678.1"/>
    </source>
</evidence>
<evidence type="ECO:0000259" key="7">
    <source>
        <dbReference type="PROSITE" id="PS50102"/>
    </source>
</evidence>
<feature type="domain" description="RRM" evidence="7">
    <location>
        <begin position="181"/>
        <end position="258"/>
    </location>
</feature>
<dbReference type="SMART" id="SM00360">
    <property type="entry name" value="RRM"/>
    <property type="match status" value="2"/>
</dbReference>
<dbReference type="PANTHER" id="PTHR24009">
    <property type="entry name" value="RNA-BINDING (RRM/RBD/RNP MOTIFS)"/>
    <property type="match status" value="1"/>
</dbReference>
<dbReference type="EMBL" id="LWDX02041931">
    <property type="protein sequence ID" value="OEL23678.1"/>
    <property type="molecule type" value="Genomic_DNA"/>
</dbReference>
<evidence type="ECO:0000256" key="2">
    <source>
        <dbReference type="ARBA" id="ARBA00022771"/>
    </source>
</evidence>
<proteinExistence type="predicted"/>
<evidence type="ECO:0000256" key="6">
    <source>
        <dbReference type="PROSITE-ProRule" id="PRU00176"/>
    </source>
</evidence>
<sequence length="359" mass="41488">MPILTPMHTRHQVSMLFMSTILIFYQLTIRQNLHMYQVNWMRHQQLKIAMTWDFQEALMISTSERKRLSDCAASHLTIRLCSLLCSRWHDGTSGHSCGRIFQSGSFYIEPISWIHLLGGAHVGGDKRTSVFAATSKSPNRFSANLYIDRQEQQYIVPVEDAPMYLAHGFKLEMPPASSDPYQIYVSFSLGSKFTKEDVHNYFSQYGIFNDVRILPQGRRTYGYGYVSFQDPGTAKRILSERTPHFICGDQVIVKAYKGKHELERELHYIVPVEDAPKYLAHGSKFYVVFVPESKFTEEDVWNYFSQYGTVNNVRIPPQGRRMYGFVSFQNPGRQNRSYHKGPSFHLWRSSSCQSAQGKT</sequence>
<keyword evidence="3" id="KW-0862">Zinc</keyword>
<keyword evidence="5" id="KW-0238">DNA-binding</keyword>
<dbReference type="Pfam" id="PF00076">
    <property type="entry name" value="RRM_1"/>
    <property type="match status" value="2"/>
</dbReference>
<evidence type="ECO:0000256" key="3">
    <source>
        <dbReference type="ARBA" id="ARBA00022833"/>
    </source>
</evidence>
<dbReference type="SUPFAM" id="SSF54928">
    <property type="entry name" value="RNA-binding domain, RBD"/>
    <property type="match status" value="1"/>
</dbReference>
<dbReference type="AlphaFoldDB" id="A0A1E5VEV4"/>
<keyword evidence="4 6" id="KW-0694">RNA-binding</keyword>
<keyword evidence="1" id="KW-0479">Metal-binding</keyword>
<keyword evidence="2" id="KW-0863">Zinc-finger</keyword>
<dbReference type="InterPro" id="IPR035979">
    <property type="entry name" value="RBD_domain_sf"/>
</dbReference>
<protein>
    <recommendedName>
        <fullName evidence="7">RRM domain-containing protein</fullName>
    </recommendedName>
</protein>
<evidence type="ECO:0000256" key="4">
    <source>
        <dbReference type="ARBA" id="ARBA00022884"/>
    </source>
</evidence>
<dbReference type="PANTHER" id="PTHR24009:SF0">
    <property type="entry name" value="ZINC FINGER CCCH DOMAIN-CONTAINING PROTEIN 18"/>
    <property type="match status" value="1"/>
</dbReference>
<dbReference type="OrthoDB" id="661895at2759"/>
<organism evidence="8 9">
    <name type="scientific">Dichanthelium oligosanthes</name>
    <dbReference type="NCBI Taxonomy" id="888268"/>
    <lineage>
        <taxon>Eukaryota</taxon>
        <taxon>Viridiplantae</taxon>
        <taxon>Streptophyta</taxon>
        <taxon>Embryophyta</taxon>
        <taxon>Tracheophyta</taxon>
        <taxon>Spermatophyta</taxon>
        <taxon>Magnoliopsida</taxon>
        <taxon>Liliopsida</taxon>
        <taxon>Poales</taxon>
        <taxon>Poaceae</taxon>
        <taxon>PACMAD clade</taxon>
        <taxon>Panicoideae</taxon>
        <taxon>Panicodae</taxon>
        <taxon>Paniceae</taxon>
        <taxon>Dichantheliinae</taxon>
        <taxon>Dichanthelium</taxon>
    </lineage>
</organism>
<dbReference type="Proteomes" id="UP000095767">
    <property type="component" value="Unassembled WGS sequence"/>
</dbReference>
<dbReference type="GO" id="GO:0008270">
    <property type="term" value="F:zinc ion binding"/>
    <property type="evidence" value="ECO:0007669"/>
    <property type="project" value="UniProtKB-KW"/>
</dbReference>
<dbReference type="PROSITE" id="PS50102">
    <property type="entry name" value="RRM"/>
    <property type="match status" value="2"/>
</dbReference>
<gene>
    <name evidence="8" type="ORF">BAE44_0015303</name>
</gene>
<reference evidence="8 9" key="1">
    <citation type="submission" date="2016-09" db="EMBL/GenBank/DDBJ databases">
        <title>The draft genome of Dichanthelium oligosanthes: A C3 panicoid grass species.</title>
        <authorList>
            <person name="Studer A.J."/>
            <person name="Schnable J.C."/>
            <person name="Brutnell T.P."/>
        </authorList>
    </citation>
    <scope>NUCLEOTIDE SEQUENCE [LARGE SCALE GENOMIC DNA]</scope>
    <source>
        <strain evidence="9">cv. Kellogg 1175</strain>
        <tissue evidence="8">Leaf</tissue>
    </source>
</reference>